<evidence type="ECO:0000313" key="3">
    <source>
        <dbReference type="Proteomes" id="UP000317238"/>
    </source>
</evidence>
<protein>
    <submittedName>
        <fullName evidence="2">Uncharacterized protein</fullName>
    </submittedName>
</protein>
<evidence type="ECO:0000313" key="2">
    <source>
        <dbReference type="EMBL" id="TWT70126.1"/>
    </source>
</evidence>
<dbReference type="OrthoDB" id="290715at2"/>
<feature type="region of interest" description="Disordered" evidence="1">
    <location>
        <begin position="18"/>
        <end position="123"/>
    </location>
</feature>
<accession>A0A5C5Y303</accession>
<dbReference type="Proteomes" id="UP000317238">
    <property type="component" value="Unassembled WGS sequence"/>
</dbReference>
<proteinExistence type="predicted"/>
<sequence>MSLPSIQSAGIVAGVQLAAGKGGESDARATEASNQAATAEKPGGKNADSAAVDAGEQTGDRHGNGRQMLDTFEKHDDPDSPQDGDDSADPSTTQASADPEPTDNASPTDDDTDQPPPHLDLMA</sequence>
<name>A0A5C5Y303_9PLAN</name>
<feature type="compositionally biased region" description="Acidic residues" evidence="1">
    <location>
        <begin position="79"/>
        <end position="88"/>
    </location>
</feature>
<reference evidence="2 3" key="1">
    <citation type="submission" date="2019-02" db="EMBL/GenBank/DDBJ databases">
        <title>Deep-cultivation of Planctomycetes and their phenomic and genomic characterization uncovers novel biology.</title>
        <authorList>
            <person name="Wiegand S."/>
            <person name="Jogler M."/>
            <person name="Boedeker C."/>
            <person name="Pinto D."/>
            <person name="Vollmers J."/>
            <person name="Rivas-Marin E."/>
            <person name="Kohn T."/>
            <person name="Peeters S.H."/>
            <person name="Heuer A."/>
            <person name="Rast P."/>
            <person name="Oberbeckmann S."/>
            <person name="Bunk B."/>
            <person name="Jeske O."/>
            <person name="Meyerdierks A."/>
            <person name="Storesund J.E."/>
            <person name="Kallscheuer N."/>
            <person name="Luecker S."/>
            <person name="Lage O.M."/>
            <person name="Pohl T."/>
            <person name="Merkel B.J."/>
            <person name="Hornburger P."/>
            <person name="Mueller R.-W."/>
            <person name="Bruemmer F."/>
            <person name="Labrenz M."/>
            <person name="Spormann A.M."/>
            <person name="Op Den Camp H."/>
            <person name="Overmann J."/>
            <person name="Amann R."/>
            <person name="Jetten M.S.M."/>
            <person name="Mascher T."/>
            <person name="Medema M.H."/>
            <person name="Devos D.P."/>
            <person name="Kaster A.-K."/>
            <person name="Ovreas L."/>
            <person name="Rohde M."/>
            <person name="Galperin M.Y."/>
            <person name="Jogler C."/>
        </authorList>
    </citation>
    <scope>NUCLEOTIDE SEQUENCE [LARGE SCALE GENOMIC DNA]</scope>
    <source>
        <strain evidence="2 3">Pan14r</strain>
    </source>
</reference>
<dbReference type="RefSeq" id="WP_146439188.1">
    <property type="nucleotide sequence ID" value="NZ_SJPL01000001.1"/>
</dbReference>
<comment type="caution">
    <text evidence="2">The sequence shown here is derived from an EMBL/GenBank/DDBJ whole genome shotgun (WGS) entry which is preliminary data.</text>
</comment>
<dbReference type="AlphaFoldDB" id="A0A5C5Y303"/>
<evidence type="ECO:0000256" key="1">
    <source>
        <dbReference type="SAM" id="MobiDB-lite"/>
    </source>
</evidence>
<organism evidence="2 3">
    <name type="scientific">Crateriforma conspicua</name>
    <dbReference type="NCBI Taxonomy" id="2527996"/>
    <lineage>
        <taxon>Bacteria</taxon>
        <taxon>Pseudomonadati</taxon>
        <taxon>Planctomycetota</taxon>
        <taxon>Planctomycetia</taxon>
        <taxon>Planctomycetales</taxon>
        <taxon>Planctomycetaceae</taxon>
        <taxon>Crateriforma</taxon>
    </lineage>
</organism>
<keyword evidence="3" id="KW-1185">Reference proteome</keyword>
<dbReference type="EMBL" id="SJPL01000001">
    <property type="protein sequence ID" value="TWT70126.1"/>
    <property type="molecule type" value="Genomic_DNA"/>
</dbReference>
<gene>
    <name evidence="2" type="ORF">Pan14r_24260</name>
</gene>
<feature type="compositionally biased region" description="Pro residues" evidence="1">
    <location>
        <begin position="114"/>
        <end position="123"/>
    </location>
</feature>